<dbReference type="Proteomes" id="UP000316500">
    <property type="component" value="Unassembled WGS sequence"/>
</dbReference>
<evidence type="ECO:0000313" key="2">
    <source>
        <dbReference type="EMBL" id="TVU64881.1"/>
    </source>
</evidence>
<sequence>MKGPTDMSNTSLRIVEISGPPLERGRQYGSAATDLITKAIDFYTEAFQQQTGLTWDQLRHRAERWMGLCTQTAPDLVTEMRGIAEGSGRDVLDIMVLNLRGEIIYDAGFAKASQPEERDDVDGCTSFVLTDGAAGDGHMYVGQNWDWRFGAQDTVMILRIVQDPKPTLIMQVEAGQIGRHGANSAGIALNANGLGGRFTDELGMPQTFIRRMVLDQSELPDALNTLFRQKPHIASNAVLSHRSGFSIDVETTPGSNGWMYPDKSGVLVHGNHYEAFMPVQLAATYRPVSVDSLFRVPQARRGLERVSAATSSTQSRELIKAAMSDHLGFPESVCTHPDERRPHVRQWSTLLSSCVDLTTGEYLVTNGTPCDHDYEVIPWNLYDGPGSTHDSFNPTIAEVSL</sequence>
<dbReference type="Gene3D" id="1.10.10.2120">
    <property type="match status" value="1"/>
</dbReference>
<keyword evidence="2" id="KW-0012">Acyltransferase</keyword>
<dbReference type="InterPro" id="IPR047801">
    <property type="entry name" value="Peptidase_C45"/>
</dbReference>
<keyword evidence="2" id="KW-0808">Transferase</keyword>
<dbReference type="GO" id="GO:0016746">
    <property type="term" value="F:acyltransferase activity"/>
    <property type="evidence" value="ECO:0007669"/>
    <property type="project" value="UniProtKB-KW"/>
</dbReference>
<evidence type="ECO:0000313" key="3">
    <source>
        <dbReference type="Proteomes" id="UP000316500"/>
    </source>
</evidence>
<dbReference type="PANTHER" id="PTHR34180">
    <property type="entry name" value="PEPTIDASE C45"/>
    <property type="match status" value="1"/>
</dbReference>
<reference evidence="2 3" key="1">
    <citation type="submission" date="2019-07" db="EMBL/GenBank/DDBJ databases">
        <title>Diversity of Bacteria from Kongsfjorden, Arctic.</title>
        <authorList>
            <person name="Yu Y."/>
        </authorList>
    </citation>
    <scope>NUCLEOTIDE SEQUENCE [LARGE SCALE GENOMIC DNA]</scope>
    <source>
        <strain evidence="2 3">SM1928</strain>
    </source>
</reference>
<dbReference type="InterPro" id="IPR005079">
    <property type="entry name" value="Peptidase_C45_hydrolase"/>
</dbReference>
<evidence type="ECO:0000259" key="1">
    <source>
        <dbReference type="Pfam" id="PF03417"/>
    </source>
</evidence>
<feature type="domain" description="Peptidase C45 hydrolase" evidence="1">
    <location>
        <begin position="136"/>
        <end position="335"/>
    </location>
</feature>
<dbReference type="PANTHER" id="PTHR34180:SF1">
    <property type="entry name" value="BETA-ALANYL-DOPAMINE_CARCININE HYDROLASE"/>
    <property type="match status" value="1"/>
</dbReference>
<organism evidence="2 3">
    <name type="scientific">Paenarthrobacter nitroguajacolicus</name>
    <name type="common">Arthrobacter nitroguajacolicus</name>
    <dbReference type="NCBI Taxonomy" id="211146"/>
    <lineage>
        <taxon>Bacteria</taxon>
        <taxon>Bacillati</taxon>
        <taxon>Actinomycetota</taxon>
        <taxon>Actinomycetes</taxon>
        <taxon>Micrococcales</taxon>
        <taxon>Micrococcaceae</taxon>
        <taxon>Paenarthrobacter</taxon>
    </lineage>
</organism>
<proteinExistence type="predicted"/>
<protein>
    <submittedName>
        <fullName evidence="2">Acyl-coenzyme A--6-aminopenicillanic-acid-acyltransferase form</fullName>
    </submittedName>
</protein>
<accession>A0A558H726</accession>
<dbReference type="Gene3D" id="3.60.60.10">
    <property type="entry name" value="Penicillin V Acylase, Chain A"/>
    <property type="match status" value="1"/>
</dbReference>
<dbReference type="OrthoDB" id="8109453at2"/>
<dbReference type="InterPro" id="IPR047794">
    <property type="entry name" value="C45_proenzyme-like"/>
</dbReference>
<dbReference type="NCBIfam" id="NF040521">
    <property type="entry name" value="C45_proenzyme"/>
    <property type="match status" value="1"/>
</dbReference>
<comment type="caution">
    <text evidence="2">The sequence shown here is derived from an EMBL/GenBank/DDBJ whole genome shotgun (WGS) entry which is preliminary data.</text>
</comment>
<dbReference type="AlphaFoldDB" id="A0A558H726"/>
<dbReference type="EMBL" id="VNFK01000004">
    <property type="protein sequence ID" value="TVU64881.1"/>
    <property type="molecule type" value="Genomic_DNA"/>
</dbReference>
<gene>
    <name evidence="2" type="ORF">FQP90_07480</name>
</gene>
<name>A0A558H726_PAENT</name>
<dbReference type="Pfam" id="PF03417">
    <property type="entry name" value="AAT"/>
    <property type="match status" value="1"/>
</dbReference>